<evidence type="ECO:0000256" key="9">
    <source>
        <dbReference type="ARBA" id="ARBA00025772"/>
    </source>
</evidence>
<feature type="domain" description="General secretion pathway GspH" evidence="12">
    <location>
        <begin position="51"/>
        <end position="154"/>
    </location>
</feature>
<proteinExistence type="inferred from homology"/>
<evidence type="ECO:0000259" key="12">
    <source>
        <dbReference type="Pfam" id="PF12019"/>
    </source>
</evidence>
<dbReference type="Pfam" id="PF07963">
    <property type="entry name" value="N_methyl"/>
    <property type="match status" value="1"/>
</dbReference>
<dbReference type="Gene3D" id="3.30.700.10">
    <property type="entry name" value="Glycoprotein, Type 4 Pilin"/>
    <property type="match status" value="1"/>
</dbReference>
<protein>
    <recommendedName>
        <fullName evidence="2">Type II secretion system protein H</fullName>
    </recommendedName>
    <alternativeName>
        <fullName evidence="10">General secretion pathway protein H</fullName>
    </alternativeName>
</protein>
<dbReference type="InterPro" id="IPR022346">
    <property type="entry name" value="T2SS_GspH"/>
</dbReference>
<evidence type="ECO:0000256" key="2">
    <source>
        <dbReference type="ARBA" id="ARBA00021549"/>
    </source>
</evidence>
<comment type="similarity">
    <text evidence="9">Belongs to the GSP H family.</text>
</comment>
<keyword evidence="8 11" id="KW-0472">Membrane</keyword>
<dbReference type="SUPFAM" id="SSF54523">
    <property type="entry name" value="Pili subunits"/>
    <property type="match status" value="1"/>
</dbReference>
<evidence type="ECO:0000256" key="3">
    <source>
        <dbReference type="ARBA" id="ARBA00022475"/>
    </source>
</evidence>
<feature type="transmembrane region" description="Helical" evidence="11">
    <location>
        <begin position="12"/>
        <end position="34"/>
    </location>
</feature>
<evidence type="ECO:0000313" key="14">
    <source>
        <dbReference type="Proteomes" id="UP001202117"/>
    </source>
</evidence>
<evidence type="ECO:0000256" key="1">
    <source>
        <dbReference type="ARBA" id="ARBA00004377"/>
    </source>
</evidence>
<sequence length="158" mass="16835">MEPTAGNDKKRAGFTLIELLVTLAVVVILATVAVPNFQGLLERNQFAIEYNEVLSGFYYARSEAIKRRENVTATISQSDGTWRLVVTDSASPANELMVREGEDGDVSVPSGSVTFNSLGRRDSCSGSDWAGCSVTVSTVNSASLSGVIEINVTGRVAK</sequence>
<dbReference type="EMBL" id="JAKVPY010000019">
    <property type="protein sequence ID" value="MCH4564492.1"/>
    <property type="molecule type" value="Genomic_DNA"/>
</dbReference>
<evidence type="ECO:0000256" key="8">
    <source>
        <dbReference type="ARBA" id="ARBA00023136"/>
    </source>
</evidence>
<dbReference type="Pfam" id="PF12019">
    <property type="entry name" value="GspH"/>
    <property type="match status" value="1"/>
</dbReference>
<gene>
    <name evidence="13" type="ORF">MKP05_15405</name>
</gene>
<evidence type="ECO:0000256" key="11">
    <source>
        <dbReference type="SAM" id="Phobius"/>
    </source>
</evidence>
<dbReference type="Proteomes" id="UP001202117">
    <property type="component" value="Unassembled WGS sequence"/>
</dbReference>
<comment type="caution">
    <text evidence="13">The sequence shown here is derived from an EMBL/GenBank/DDBJ whole genome shotgun (WGS) entry which is preliminary data.</text>
</comment>
<accession>A0ABS9RX98</accession>
<keyword evidence="5" id="KW-0997">Cell inner membrane</keyword>
<comment type="subcellular location">
    <subcellularLocation>
        <location evidence="1">Cell inner membrane</location>
        <topology evidence="1">Single-pass membrane protein</topology>
    </subcellularLocation>
</comment>
<keyword evidence="7 11" id="KW-1133">Transmembrane helix</keyword>
<keyword evidence="4" id="KW-0488">Methylation</keyword>
<organism evidence="13 14">
    <name type="scientific">Halomonas flagellata</name>
    <dbReference type="NCBI Taxonomy" id="2920385"/>
    <lineage>
        <taxon>Bacteria</taxon>
        <taxon>Pseudomonadati</taxon>
        <taxon>Pseudomonadota</taxon>
        <taxon>Gammaproteobacteria</taxon>
        <taxon>Oceanospirillales</taxon>
        <taxon>Halomonadaceae</taxon>
        <taxon>Halomonas</taxon>
    </lineage>
</organism>
<evidence type="ECO:0000256" key="5">
    <source>
        <dbReference type="ARBA" id="ARBA00022519"/>
    </source>
</evidence>
<reference evidence="13 14" key="1">
    <citation type="submission" date="2022-02" db="EMBL/GenBank/DDBJ databases">
        <title>Halomonas fukangensis sp. nov., a halophilic bacterium isolated from a bulk soil of Kalidium foliatum at Fukang.</title>
        <authorList>
            <person name="Huang Y."/>
        </authorList>
    </citation>
    <scope>NUCLEOTIDE SEQUENCE [LARGE SCALE GENOMIC DNA]</scope>
    <source>
        <strain evidence="13 14">EGI 63088</strain>
    </source>
</reference>
<dbReference type="RefSeq" id="WP_240569136.1">
    <property type="nucleotide sequence ID" value="NZ_JAKVPY010000019.1"/>
</dbReference>
<evidence type="ECO:0000313" key="13">
    <source>
        <dbReference type="EMBL" id="MCH4564492.1"/>
    </source>
</evidence>
<keyword evidence="6 11" id="KW-0812">Transmembrane</keyword>
<keyword evidence="14" id="KW-1185">Reference proteome</keyword>
<evidence type="ECO:0000256" key="4">
    <source>
        <dbReference type="ARBA" id="ARBA00022481"/>
    </source>
</evidence>
<dbReference type="InterPro" id="IPR045584">
    <property type="entry name" value="Pilin-like"/>
</dbReference>
<evidence type="ECO:0000256" key="7">
    <source>
        <dbReference type="ARBA" id="ARBA00022989"/>
    </source>
</evidence>
<keyword evidence="3" id="KW-1003">Cell membrane</keyword>
<dbReference type="InterPro" id="IPR012902">
    <property type="entry name" value="N_methyl_site"/>
</dbReference>
<evidence type="ECO:0000256" key="10">
    <source>
        <dbReference type="ARBA" id="ARBA00030775"/>
    </source>
</evidence>
<evidence type="ECO:0000256" key="6">
    <source>
        <dbReference type="ARBA" id="ARBA00022692"/>
    </source>
</evidence>
<dbReference type="PROSITE" id="PS00409">
    <property type="entry name" value="PROKAR_NTER_METHYL"/>
    <property type="match status" value="1"/>
</dbReference>
<name>A0ABS9RX98_9GAMM</name>
<dbReference type="NCBIfam" id="TIGR02532">
    <property type="entry name" value="IV_pilin_GFxxxE"/>
    <property type="match status" value="1"/>
</dbReference>